<accession>A0A9Y2MTN0</accession>
<dbReference type="Gene3D" id="1.20.1260.20">
    <property type="entry name" value="PPE superfamily"/>
    <property type="match status" value="1"/>
</dbReference>
<evidence type="ECO:0000256" key="1">
    <source>
        <dbReference type="SAM" id="MobiDB-lite"/>
    </source>
</evidence>
<dbReference type="EMBL" id="CP127294">
    <property type="protein sequence ID" value="WIX80860.1"/>
    <property type="molecule type" value="Genomic_DNA"/>
</dbReference>
<proteinExistence type="predicted"/>
<reference evidence="2 3" key="1">
    <citation type="submission" date="2023-06" db="EMBL/GenBank/DDBJ databases">
        <authorList>
            <person name="Oyuntsetseg B."/>
            <person name="Kim S.B."/>
        </authorList>
    </citation>
    <scope>NUCLEOTIDE SEQUENCE [LARGE SCALE GENOMIC DNA]</scope>
    <source>
        <strain evidence="2 3">2-15</strain>
    </source>
</reference>
<feature type="compositionally biased region" description="Low complexity" evidence="1">
    <location>
        <begin position="232"/>
        <end position="262"/>
    </location>
</feature>
<feature type="compositionally biased region" description="Gly residues" evidence="1">
    <location>
        <begin position="349"/>
        <end position="375"/>
    </location>
</feature>
<dbReference type="KEGG" id="acab:QRX50_08890"/>
<feature type="compositionally biased region" description="Low complexity" evidence="1">
    <location>
        <begin position="182"/>
        <end position="197"/>
    </location>
</feature>
<feature type="compositionally biased region" description="Gly residues" evidence="1">
    <location>
        <begin position="263"/>
        <end position="274"/>
    </location>
</feature>
<organism evidence="2 3">
    <name type="scientific">Amycolatopsis carbonis</name>
    <dbReference type="NCBI Taxonomy" id="715471"/>
    <lineage>
        <taxon>Bacteria</taxon>
        <taxon>Bacillati</taxon>
        <taxon>Actinomycetota</taxon>
        <taxon>Actinomycetes</taxon>
        <taxon>Pseudonocardiales</taxon>
        <taxon>Pseudonocardiaceae</taxon>
        <taxon>Amycolatopsis</taxon>
    </lineage>
</organism>
<evidence type="ECO:0000313" key="3">
    <source>
        <dbReference type="Proteomes" id="UP001236014"/>
    </source>
</evidence>
<feature type="compositionally biased region" description="Basic and acidic residues" evidence="1">
    <location>
        <begin position="376"/>
        <end position="389"/>
    </location>
</feature>
<sequence length="413" mass="40702">MTYSGWEIYTYIHNPGQTEPLDNARDASGSLKTIHENIVRTLTSGQSALNEFWHGKAADTGTAGLTPLIQGSQIASENLDRASRSMQEQSEAFRYVRDNAKNVSKDRANDNTPEDWLSFGASDDEKAAAQFDTDTKFNVELYEPYYQSTQPRRTTLAPDYPAAHDPNVSAGGITPDQVTPVTSSGPHRSGSGSHSSGHSGGYTPGPSTYSAPPGAAGYHAPPPPGHSTTGVNTSAANDSTSAAFAGPTQTPGGPGSSSWQAPGGAGVNGPGAGGSSFTPGFGPVGGFGGGGGFGPGGSRGGFGPGGSGSSFGPGGGGASSGGAAGMGRGVGAGAGTGAGALGESAGAARPGGMGAAGAKGQPGMGGMGAGGAKGGKGPEDEEHQRKILLSEEDPDSIFGGYDGDKPTPPVIGA</sequence>
<dbReference type="RefSeq" id="WP_285971475.1">
    <property type="nucleotide sequence ID" value="NZ_CP127294.1"/>
</dbReference>
<dbReference type="Proteomes" id="UP001236014">
    <property type="component" value="Chromosome"/>
</dbReference>
<dbReference type="InterPro" id="IPR038332">
    <property type="entry name" value="PPE_sf"/>
</dbReference>
<feature type="region of interest" description="Disordered" evidence="1">
    <location>
        <begin position="149"/>
        <end position="413"/>
    </location>
</feature>
<evidence type="ECO:0000313" key="2">
    <source>
        <dbReference type="EMBL" id="WIX80860.1"/>
    </source>
</evidence>
<feature type="compositionally biased region" description="Gly residues" evidence="1">
    <location>
        <begin position="282"/>
        <end position="340"/>
    </location>
</feature>
<evidence type="ECO:0008006" key="4">
    <source>
        <dbReference type="Google" id="ProtNLM"/>
    </source>
</evidence>
<keyword evidence="3" id="KW-1185">Reference proteome</keyword>
<gene>
    <name evidence="2" type="ORF">QRX50_08890</name>
</gene>
<dbReference type="AlphaFoldDB" id="A0A9Y2MTN0"/>
<feature type="compositionally biased region" description="Low complexity" evidence="1">
    <location>
        <begin position="204"/>
        <end position="219"/>
    </location>
</feature>
<protein>
    <recommendedName>
        <fullName evidence="4">PPE domain-containing protein</fullName>
    </recommendedName>
</protein>
<name>A0A9Y2MTN0_9PSEU</name>